<dbReference type="EMBL" id="JACIEE010000017">
    <property type="protein sequence ID" value="MBB3980215.1"/>
    <property type="molecule type" value="Genomic_DNA"/>
</dbReference>
<gene>
    <name evidence="1" type="ORF">GGQ64_005468</name>
</gene>
<dbReference type="AlphaFoldDB" id="A0A7W6DBI1"/>
<accession>A0A7W6DBI1</accession>
<evidence type="ECO:0000313" key="2">
    <source>
        <dbReference type="Proteomes" id="UP000574761"/>
    </source>
</evidence>
<dbReference type="InterPro" id="IPR011057">
    <property type="entry name" value="Mss4-like_sf"/>
</dbReference>
<dbReference type="SUPFAM" id="SSF51316">
    <property type="entry name" value="Mss4-like"/>
    <property type="match status" value="1"/>
</dbReference>
<name>A0A7W6DBI1_9HYPH</name>
<organism evidence="1 2">
    <name type="scientific">Mycoplana azooxidifex</name>
    <dbReference type="NCBI Taxonomy" id="1636188"/>
    <lineage>
        <taxon>Bacteria</taxon>
        <taxon>Pseudomonadati</taxon>
        <taxon>Pseudomonadota</taxon>
        <taxon>Alphaproteobacteria</taxon>
        <taxon>Hyphomicrobiales</taxon>
        <taxon>Rhizobiaceae</taxon>
        <taxon>Mycoplana</taxon>
    </lineage>
</organism>
<comment type="caution">
    <text evidence="1">The sequence shown here is derived from an EMBL/GenBank/DDBJ whole genome shotgun (WGS) entry which is preliminary data.</text>
</comment>
<reference evidence="1 2" key="1">
    <citation type="submission" date="2020-08" db="EMBL/GenBank/DDBJ databases">
        <title>Genomic Encyclopedia of Type Strains, Phase IV (KMG-IV): sequencing the most valuable type-strain genomes for metagenomic binning, comparative biology and taxonomic classification.</title>
        <authorList>
            <person name="Goeker M."/>
        </authorList>
    </citation>
    <scope>NUCLEOTIDE SEQUENCE [LARGE SCALE GENOMIC DNA]</scope>
    <source>
        <strain evidence="1 2">DSM 100211</strain>
    </source>
</reference>
<dbReference type="Proteomes" id="UP000574761">
    <property type="component" value="Unassembled WGS sequence"/>
</dbReference>
<dbReference type="RefSeq" id="WP_183808364.1">
    <property type="nucleotide sequence ID" value="NZ_JACIEE010000017.1"/>
</dbReference>
<keyword evidence="2" id="KW-1185">Reference proteome</keyword>
<proteinExistence type="predicted"/>
<sequence>MSRIEPASCFCGAITAEAVGEPFWINWDHGDDCRKAIEGLPAEVYLSIGFMDAPERFRPAAHGYWEQRLPCVEMNDGLPREERYTRPRQPGLGFPRDR</sequence>
<evidence type="ECO:0000313" key="1">
    <source>
        <dbReference type="EMBL" id="MBB3980215.1"/>
    </source>
</evidence>
<protein>
    <submittedName>
        <fullName evidence="1">Uncharacterized protein</fullName>
    </submittedName>
</protein>